<feature type="DNA-binding region" description="H-T-H motif" evidence="4">
    <location>
        <begin position="29"/>
        <end position="48"/>
    </location>
</feature>
<dbReference type="InterPro" id="IPR001647">
    <property type="entry name" value="HTH_TetR"/>
</dbReference>
<dbReference type="InterPro" id="IPR036271">
    <property type="entry name" value="Tet_transcr_reg_TetR-rel_C_sf"/>
</dbReference>
<dbReference type="Proteomes" id="UP000006334">
    <property type="component" value="Unassembled WGS sequence"/>
</dbReference>
<dbReference type="EMBL" id="BAEN01000064">
    <property type="protein sequence ID" value="GAC15863.1"/>
    <property type="molecule type" value="Genomic_DNA"/>
</dbReference>
<evidence type="ECO:0000259" key="5">
    <source>
        <dbReference type="PROSITE" id="PS50977"/>
    </source>
</evidence>
<proteinExistence type="predicted"/>
<dbReference type="Gene3D" id="1.10.10.60">
    <property type="entry name" value="Homeodomain-like"/>
    <property type="match status" value="1"/>
</dbReference>
<dbReference type="AlphaFoldDB" id="K6YGY1"/>
<comment type="caution">
    <text evidence="6">The sequence shown here is derived from an EMBL/GenBank/DDBJ whole genome shotgun (WGS) entry which is preliminary data.</text>
</comment>
<evidence type="ECO:0000313" key="7">
    <source>
        <dbReference type="Proteomes" id="UP000006334"/>
    </source>
</evidence>
<dbReference type="PROSITE" id="PS50977">
    <property type="entry name" value="HTH_TETR_2"/>
    <property type="match status" value="1"/>
</dbReference>
<dbReference type="SUPFAM" id="SSF48498">
    <property type="entry name" value="Tetracyclin repressor-like, C-terminal domain"/>
    <property type="match status" value="1"/>
</dbReference>
<dbReference type="STRING" id="1127673.GLIP_3249"/>
<organism evidence="6 7">
    <name type="scientific">Aliiglaciecola lipolytica E3</name>
    <dbReference type="NCBI Taxonomy" id="1127673"/>
    <lineage>
        <taxon>Bacteria</taxon>
        <taxon>Pseudomonadati</taxon>
        <taxon>Pseudomonadota</taxon>
        <taxon>Gammaproteobacteria</taxon>
        <taxon>Alteromonadales</taxon>
        <taxon>Alteromonadaceae</taxon>
        <taxon>Aliiglaciecola</taxon>
    </lineage>
</organism>
<evidence type="ECO:0000256" key="1">
    <source>
        <dbReference type="ARBA" id="ARBA00023015"/>
    </source>
</evidence>
<dbReference type="InterPro" id="IPR011075">
    <property type="entry name" value="TetR_C"/>
</dbReference>
<keyword evidence="2 4" id="KW-0238">DNA-binding</keyword>
<evidence type="ECO:0000313" key="6">
    <source>
        <dbReference type="EMBL" id="GAC15863.1"/>
    </source>
</evidence>
<dbReference type="SUPFAM" id="SSF46689">
    <property type="entry name" value="Homeodomain-like"/>
    <property type="match status" value="1"/>
</dbReference>
<dbReference type="eggNOG" id="COG1309">
    <property type="taxonomic scope" value="Bacteria"/>
</dbReference>
<keyword evidence="1" id="KW-0805">Transcription regulation</keyword>
<dbReference type="PANTHER" id="PTHR47506:SF1">
    <property type="entry name" value="HTH-TYPE TRANSCRIPTIONAL REGULATOR YJDC"/>
    <property type="match status" value="1"/>
</dbReference>
<keyword evidence="7" id="KW-1185">Reference proteome</keyword>
<feature type="domain" description="HTH tetR-type" evidence="5">
    <location>
        <begin position="6"/>
        <end position="66"/>
    </location>
</feature>
<dbReference type="Gene3D" id="1.10.357.10">
    <property type="entry name" value="Tetracycline Repressor, domain 2"/>
    <property type="match status" value="1"/>
</dbReference>
<keyword evidence="3" id="KW-0804">Transcription</keyword>
<dbReference type="OrthoDB" id="270177at2"/>
<dbReference type="PANTHER" id="PTHR47506">
    <property type="entry name" value="TRANSCRIPTIONAL REGULATORY PROTEIN"/>
    <property type="match status" value="1"/>
</dbReference>
<evidence type="ECO:0000256" key="3">
    <source>
        <dbReference type="ARBA" id="ARBA00023163"/>
    </source>
</evidence>
<gene>
    <name evidence="6" type="ORF">GLIP_3249</name>
</gene>
<reference evidence="6 7" key="1">
    <citation type="journal article" date="2017" name="Antonie Van Leeuwenhoek">
        <title>Rhizobium rhizosphaerae sp. nov., a novel species isolated from rice rhizosphere.</title>
        <authorList>
            <person name="Zhao J.J."/>
            <person name="Zhang J."/>
            <person name="Zhang R.J."/>
            <person name="Zhang C.W."/>
            <person name="Yin H.Q."/>
            <person name="Zhang X.X."/>
        </authorList>
    </citation>
    <scope>NUCLEOTIDE SEQUENCE [LARGE SCALE GENOMIC DNA]</scope>
    <source>
        <strain evidence="6 7">E3</strain>
    </source>
</reference>
<sequence length="199" mass="22584">MGKNSKFDREEVIDKAINLYWNSGFHGTSMRTLQNEIDMRPGSIYATFGSKEGLFKEALIRYTQLGREQLTECRRKADSPVNALKSFMIERVKLAQKASPTCMCLLVKSVAELTDNNAELLAQARESLKTMESGFEELIIAAQAAGEIDKTKDSQNLARHIQIYFSGIRSYIRVYGDTVPIAEMFDDLFQHHPFTYSSH</sequence>
<protein>
    <submittedName>
        <fullName evidence="6">Transcriptional regulator, TetR family protein</fullName>
    </submittedName>
</protein>
<evidence type="ECO:0000256" key="4">
    <source>
        <dbReference type="PROSITE-ProRule" id="PRU00335"/>
    </source>
</evidence>
<evidence type="ECO:0000256" key="2">
    <source>
        <dbReference type="ARBA" id="ARBA00023125"/>
    </source>
</evidence>
<name>K6YGY1_9ALTE</name>
<dbReference type="GO" id="GO:0003677">
    <property type="term" value="F:DNA binding"/>
    <property type="evidence" value="ECO:0007669"/>
    <property type="project" value="UniProtKB-UniRule"/>
</dbReference>
<dbReference type="RefSeq" id="WP_008845667.1">
    <property type="nucleotide sequence ID" value="NZ_BAEN01000064.1"/>
</dbReference>
<dbReference type="InterPro" id="IPR009057">
    <property type="entry name" value="Homeodomain-like_sf"/>
</dbReference>
<accession>K6YGY1</accession>
<dbReference type="Pfam" id="PF16925">
    <property type="entry name" value="TetR_C_13"/>
    <property type="match status" value="1"/>
</dbReference>
<dbReference type="Pfam" id="PF00440">
    <property type="entry name" value="TetR_N"/>
    <property type="match status" value="1"/>
</dbReference>